<dbReference type="PROSITE" id="PS50005">
    <property type="entry name" value="TPR"/>
    <property type="match status" value="1"/>
</dbReference>
<dbReference type="PANTHER" id="PTHR23082:SF0">
    <property type="entry name" value="GENERAL TRANSCRIPTION FACTOR 3C POLYPEPTIDE 3"/>
    <property type="match status" value="1"/>
</dbReference>
<dbReference type="Gene3D" id="1.25.40.10">
    <property type="entry name" value="Tetratricopeptide repeat domain"/>
    <property type="match status" value="2"/>
</dbReference>
<feature type="region of interest" description="Disordered" evidence="2">
    <location>
        <begin position="358"/>
        <end position="386"/>
    </location>
</feature>
<dbReference type="CDD" id="cd24142">
    <property type="entry name" value="ACL4-like"/>
    <property type="match status" value="1"/>
</dbReference>
<dbReference type="GO" id="GO:0000127">
    <property type="term" value="C:transcription factor TFIIIC complex"/>
    <property type="evidence" value="ECO:0007669"/>
    <property type="project" value="TreeGrafter"/>
</dbReference>
<proteinExistence type="predicted"/>
<protein>
    <submittedName>
        <fullName evidence="3">Assembly chaperone of rpl4</fullName>
    </submittedName>
</protein>
<dbReference type="InterPro" id="IPR019734">
    <property type="entry name" value="TPR_rpt"/>
</dbReference>
<dbReference type="SMART" id="SM00028">
    <property type="entry name" value="TPR"/>
    <property type="match status" value="1"/>
</dbReference>
<dbReference type="SUPFAM" id="SSF48452">
    <property type="entry name" value="TPR-like"/>
    <property type="match status" value="1"/>
</dbReference>
<name>A0AAF0YBP0_9TREE</name>
<feature type="compositionally biased region" description="Basic residues" evidence="2">
    <location>
        <begin position="1"/>
        <end position="12"/>
    </location>
</feature>
<reference evidence="3" key="1">
    <citation type="submission" date="2023-10" db="EMBL/GenBank/DDBJ databases">
        <authorList>
            <person name="Noh H."/>
        </authorList>
    </citation>
    <scope>NUCLEOTIDE SEQUENCE</scope>
    <source>
        <strain evidence="3">DUCC4014</strain>
    </source>
</reference>
<dbReference type="Proteomes" id="UP000827549">
    <property type="component" value="Chromosome 3"/>
</dbReference>
<feature type="compositionally biased region" description="Low complexity" evidence="2">
    <location>
        <begin position="13"/>
        <end position="25"/>
    </location>
</feature>
<gene>
    <name evidence="3" type="primary">SPBC16D10.01c</name>
    <name evidence="3" type="ORF">LOC62_03G004974</name>
</gene>
<dbReference type="InterPro" id="IPR011990">
    <property type="entry name" value="TPR-like_helical_dom_sf"/>
</dbReference>
<dbReference type="GO" id="GO:0006383">
    <property type="term" value="P:transcription by RNA polymerase III"/>
    <property type="evidence" value="ECO:0007669"/>
    <property type="project" value="InterPro"/>
</dbReference>
<evidence type="ECO:0000256" key="2">
    <source>
        <dbReference type="SAM" id="MobiDB-lite"/>
    </source>
</evidence>
<dbReference type="PANTHER" id="PTHR23082">
    <property type="entry name" value="TRANSCRIPTION INITIATION FACTOR IIIC TFIIIC , POLYPEPTIDE 3-RELATED"/>
    <property type="match status" value="1"/>
</dbReference>
<organism evidence="3 4">
    <name type="scientific">Vanrija pseudolonga</name>
    <dbReference type="NCBI Taxonomy" id="143232"/>
    <lineage>
        <taxon>Eukaryota</taxon>
        <taxon>Fungi</taxon>
        <taxon>Dikarya</taxon>
        <taxon>Basidiomycota</taxon>
        <taxon>Agaricomycotina</taxon>
        <taxon>Tremellomycetes</taxon>
        <taxon>Trichosporonales</taxon>
        <taxon>Trichosporonaceae</taxon>
        <taxon>Vanrija</taxon>
    </lineage>
</organism>
<dbReference type="Pfam" id="PF14559">
    <property type="entry name" value="TPR_19"/>
    <property type="match status" value="1"/>
</dbReference>
<feature type="compositionally biased region" description="Acidic residues" evidence="2">
    <location>
        <begin position="362"/>
        <end position="386"/>
    </location>
</feature>
<dbReference type="InterPro" id="IPR039340">
    <property type="entry name" value="Tfc4/TFIIIC-102/Sfc4"/>
</dbReference>
<evidence type="ECO:0000313" key="4">
    <source>
        <dbReference type="Proteomes" id="UP000827549"/>
    </source>
</evidence>
<evidence type="ECO:0000256" key="1">
    <source>
        <dbReference type="PROSITE-ProRule" id="PRU00339"/>
    </source>
</evidence>
<feature type="region of interest" description="Disordered" evidence="2">
    <location>
        <begin position="1"/>
        <end position="25"/>
    </location>
</feature>
<dbReference type="RefSeq" id="XP_062627483.1">
    <property type="nucleotide sequence ID" value="XM_062771499.1"/>
</dbReference>
<keyword evidence="4" id="KW-1185">Reference proteome</keyword>
<accession>A0AAF0YBP0</accession>
<dbReference type="EMBL" id="CP086716">
    <property type="protein sequence ID" value="WOO81451.1"/>
    <property type="molecule type" value="Genomic_DNA"/>
</dbReference>
<keyword evidence="1" id="KW-0802">TPR repeat</keyword>
<evidence type="ECO:0000313" key="3">
    <source>
        <dbReference type="EMBL" id="WOO81451.1"/>
    </source>
</evidence>
<sequence>MVKTKSKARKGAVAKAPKPAPSGSAADVPGLIDKAHVLLAQSNFDLAIKFLERALQLEPTNLEARELLGVAELEEGDGDKGREGRQHLLHLFPPHTAEPPSSPSPYLYLAQSASEPQEALGYYSTAAAMIENKLNGKGKGKAADPAEVEEERRMAVTSLIAMIEIWMSDLCFEAEASNNCDALIARAVSVAPNDPEVLLTLASIRLSQSKFDEAKATILQVYSDLEGRDPFDPMLPGLPVRLTFARLLLEHHLHLEALDILSTVREEDSLEVEGAYLEGWAYHLRGEAVEADPTLLAAASNDDNDEDKPLTVAENYAESMRALLEAAKLFTEQEYPDEGIGAHIQELLKGLEARGVQPAVNEEAEDDAADEGGWEDVEGDGDVEMA</sequence>
<dbReference type="GeneID" id="87808205"/>
<dbReference type="AlphaFoldDB" id="A0AAF0YBP0"/>
<feature type="repeat" description="TPR" evidence="1">
    <location>
        <begin position="28"/>
        <end position="61"/>
    </location>
</feature>